<keyword evidence="1" id="KW-0732">Signal</keyword>
<dbReference type="RefSeq" id="WP_308949412.1">
    <property type="nucleotide sequence ID" value="NZ_JARXHW010000012.1"/>
</dbReference>
<feature type="signal peptide" evidence="1">
    <location>
        <begin position="1"/>
        <end position="34"/>
    </location>
</feature>
<gene>
    <name evidence="2" type="ORF">QEH52_07150</name>
</gene>
<keyword evidence="3" id="KW-1185">Reference proteome</keyword>
<dbReference type="EMBL" id="JARXHW010000012">
    <property type="protein sequence ID" value="MDQ8207278.1"/>
    <property type="molecule type" value="Genomic_DNA"/>
</dbReference>
<accession>A0ABU1AT01</accession>
<reference evidence="2 3" key="1">
    <citation type="submission" date="2023-04" db="EMBL/GenBank/DDBJ databases">
        <title>A novel bacteria isolated from coastal sediment.</title>
        <authorList>
            <person name="Liu X.-J."/>
            <person name="Du Z.-J."/>
        </authorList>
    </citation>
    <scope>NUCLEOTIDE SEQUENCE [LARGE SCALE GENOMIC DNA]</scope>
    <source>
        <strain evidence="2 3">SDUM461003</strain>
    </source>
</reference>
<sequence>MIQSPSLPTRRSSHTNICTVALGMSLLASNAVHAATMSFQEGVSPNGSYTTSGVTIRADGQSSTNHDSNGQIIVGRLAAS</sequence>
<name>A0ABU1AT01_9BACT</name>
<proteinExistence type="predicted"/>
<dbReference type="Proteomes" id="UP001225316">
    <property type="component" value="Unassembled WGS sequence"/>
</dbReference>
<evidence type="ECO:0000256" key="1">
    <source>
        <dbReference type="SAM" id="SignalP"/>
    </source>
</evidence>
<organism evidence="2 3">
    <name type="scientific">Thalassobacterium maritimum</name>
    <dbReference type="NCBI Taxonomy" id="3041265"/>
    <lineage>
        <taxon>Bacteria</taxon>
        <taxon>Pseudomonadati</taxon>
        <taxon>Verrucomicrobiota</taxon>
        <taxon>Opitutia</taxon>
        <taxon>Puniceicoccales</taxon>
        <taxon>Coraliomargaritaceae</taxon>
        <taxon>Thalassobacterium</taxon>
    </lineage>
</organism>
<feature type="chain" id="PRO_5047532892" evidence="1">
    <location>
        <begin position="35"/>
        <end position="80"/>
    </location>
</feature>
<evidence type="ECO:0000313" key="3">
    <source>
        <dbReference type="Proteomes" id="UP001225316"/>
    </source>
</evidence>
<protein>
    <submittedName>
        <fullName evidence="2">Uncharacterized protein</fullName>
    </submittedName>
</protein>
<comment type="caution">
    <text evidence="2">The sequence shown here is derived from an EMBL/GenBank/DDBJ whole genome shotgun (WGS) entry which is preliminary data.</text>
</comment>
<evidence type="ECO:0000313" key="2">
    <source>
        <dbReference type="EMBL" id="MDQ8207278.1"/>
    </source>
</evidence>